<proteinExistence type="predicted"/>
<dbReference type="Proteomes" id="UP000031843">
    <property type="component" value="Chromosome secondary"/>
</dbReference>
<dbReference type="Gene3D" id="3.40.30.10">
    <property type="entry name" value="Glutaredoxin"/>
    <property type="match status" value="1"/>
</dbReference>
<sequence length="197" mass="21064">MKRTLLLPICAALIVQIYGCGEKAKVDANPAPSGVAQQPAVTLSIESVASNTHGFNAGNVLSARKIYIFFDPQCPHCGELWKAAKPLLSSAHFIWIPIGLLTPEKSAQQGAYLLGSQNAVREMDNHEALLDARKGGLEVSAAQTPENAVSQVKANTEYFLRLKLDSVPFAVYQGPGGEMLTFSGALTTDALKERLGI</sequence>
<gene>
    <name evidence="1" type="ORF">RR42_s1201</name>
</gene>
<evidence type="ECO:0000313" key="1">
    <source>
        <dbReference type="EMBL" id="AJG22789.1"/>
    </source>
</evidence>
<evidence type="ECO:0000313" key="2">
    <source>
        <dbReference type="Proteomes" id="UP000031843"/>
    </source>
</evidence>
<accession>A0A0C4YLB0</accession>
<dbReference type="KEGG" id="cbw:RR42_s1201"/>
<organism evidence="1 2">
    <name type="scientific">Cupriavidus basilensis</name>
    <dbReference type="NCBI Taxonomy" id="68895"/>
    <lineage>
        <taxon>Bacteria</taxon>
        <taxon>Pseudomonadati</taxon>
        <taxon>Pseudomonadota</taxon>
        <taxon>Betaproteobacteria</taxon>
        <taxon>Burkholderiales</taxon>
        <taxon>Burkholderiaceae</taxon>
        <taxon>Cupriavidus</taxon>
    </lineage>
</organism>
<name>A0A0C4YLB0_9BURK</name>
<dbReference type="EMBL" id="CP010537">
    <property type="protein sequence ID" value="AJG22789.1"/>
    <property type="molecule type" value="Genomic_DNA"/>
</dbReference>
<protein>
    <submittedName>
        <fullName evidence="1">Thiol:disulfide interchange protein DsbG</fullName>
    </submittedName>
</protein>
<dbReference type="InterPro" id="IPR036249">
    <property type="entry name" value="Thioredoxin-like_sf"/>
</dbReference>
<dbReference type="AlphaFoldDB" id="A0A0C4YLB0"/>
<dbReference type="RefSeq" id="WP_052494987.1">
    <property type="nucleotide sequence ID" value="NZ_CP010537.1"/>
</dbReference>
<dbReference type="STRING" id="68895.RR42_s1201"/>
<keyword evidence="2" id="KW-1185">Reference proteome</keyword>
<dbReference type="SUPFAM" id="SSF52833">
    <property type="entry name" value="Thioredoxin-like"/>
    <property type="match status" value="1"/>
</dbReference>
<dbReference type="OrthoDB" id="5298214at2"/>
<reference evidence="1 2" key="1">
    <citation type="journal article" date="2015" name="Genome Announc.">
        <title>Complete Genome Sequence of Cupriavidus basilensis 4G11, Isolated from the Oak Ridge Field Research Center Site.</title>
        <authorList>
            <person name="Ray J."/>
            <person name="Waters R.J."/>
            <person name="Skerker J.M."/>
            <person name="Kuehl J.V."/>
            <person name="Price M.N."/>
            <person name="Huang J."/>
            <person name="Chakraborty R."/>
            <person name="Arkin A.P."/>
            <person name="Deutschbauer A."/>
        </authorList>
    </citation>
    <scope>NUCLEOTIDE SEQUENCE [LARGE SCALE GENOMIC DNA]</scope>
    <source>
        <strain evidence="1">4G11</strain>
    </source>
</reference>